<keyword evidence="1" id="KW-1133">Transmembrane helix</keyword>
<organism evidence="2 3">
    <name type="scientific">Brassica carinata</name>
    <name type="common">Ethiopian mustard</name>
    <name type="synonym">Abyssinian cabbage</name>
    <dbReference type="NCBI Taxonomy" id="52824"/>
    <lineage>
        <taxon>Eukaryota</taxon>
        <taxon>Viridiplantae</taxon>
        <taxon>Streptophyta</taxon>
        <taxon>Embryophyta</taxon>
        <taxon>Tracheophyta</taxon>
        <taxon>Spermatophyta</taxon>
        <taxon>Magnoliopsida</taxon>
        <taxon>eudicotyledons</taxon>
        <taxon>Gunneridae</taxon>
        <taxon>Pentapetalae</taxon>
        <taxon>rosids</taxon>
        <taxon>malvids</taxon>
        <taxon>Brassicales</taxon>
        <taxon>Brassicaceae</taxon>
        <taxon>Brassiceae</taxon>
        <taxon>Brassica</taxon>
    </lineage>
</organism>
<proteinExistence type="predicted"/>
<name>A0A8X7QU49_BRACI</name>
<evidence type="ECO:0000256" key="1">
    <source>
        <dbReference type="SAM" id="Phobius"/>
    </source>
</evidence>
<accession>A0A8X7QU49</accession>
<protein>
    <submittedName>
        <fullName evidence="2">Uncharacterized protein</fullName>
    </submittedName>
</protein>
<evidence type="ECO:0000313" key="3">
    <source>
        <dbReference type="Proteomes" id="UP000886595"/>
    </source>
</evidence>
<dbReference type="EMBL" id="JAAMPC010000012">
    <property type="protein sequence ID" value="KAG2273738.1"/>
    <property type="molecule type" value="Genomic_DNA"/>
</dbReference>
<dbReference type="Proteomes" id="UP000886595">
    <property type="component" value="Unassembled WGS sequence"/>
</dbReference>
<feature type="transmembrane region" description="Helical" evidence="1">
    <location>
        <begin position="111"/>
        <end position="128"/>
    </location>
</feature>
<keyword evidence="1" id="KW-0812">Transmembrane</keyword>
<comment type="caution">
    <text evidence="2">The sequence shown here is derived from an EMBL/GenBank/DDBJ whole genome shotgun (WGS) entry which is preliminary data.</text>
</comment>
<evidence type="ECO:0000313" key="2">
    <source>
        <dbReference type="EMBL" id="KAG2273738.1"/>
    </source>
</evidence>
<feature type="transmembrane region" description="Helical" evidence="1">
    <location>
        <begin position="48"/>
        <end position="70"/>
    </location>
</feature>
<gene>
    <name evidence="2" type="ORF">Bca52824_056293</name>
</gene>
<dbReference type="AlphaFoldDB" id="A0A8X7QU49"/>
<keyword evidence="1" id="KW-0472">Membrane</keyword>
<sequence length="148" mass="16866">MKAIKLSYLGHSFYKARAALRKNLRSRLPHRTHSRCSYNRSPAYTLGFASAIFLMMAQIIASVGSGCFCCRKGVPAHTRSNNSRPSCYGDSCTPSDHLRHQKSIMKSQRNALLIASALTFYWILYSVTNPVVRIEQINQRDERLRNRV</sequence>
<reference evidence="2 3" key="1">
    <citation type="submission" date="2020-02" db="EMBL/GenBank/DDBJ databases">
        <authorList>
            <person name="Ma Q."/>
            <person name="Huang Y."/>
            <person name="Song X."/>
            <person name="Pei D."/>
        </authorList>
    </citation>
    <scope>NUCLEOTIDE SEQUENCE [LARGE SCALE GENOMIC DNA]</scope>
    <source>
        <strain evidence="2">Sxm20200214</strain>
        <tissue evidence="2">Leaf</tissue>
    </source>
</reference>
<keyword evidence="3" id="KW-1185">Reference proteome</keyword>
<dbReference type="OrthoDB" id="678343at2759"/>